<dbReference type="InterPro" id="IPR036291">
    <property type="entry name" value="NAD(P)-bd_dom_sf"/>
</dbReference>
<protein>
    <recommendedName>
        <fullName evidence="4">NAD(P)-binding protein</fullName>
    </recommendedName>
</protein>
<sequence>MEDAPHSEATQPAMSTEAKAAPAVEQSNPIPFAGSFPGIALVTGAGSGIGRCIAHALAKAGCCRLALTDTEESTLSGVMNVLRQEYPDIEILAGVGDSWDEAFVKEFVAKVNKNWEEKSLSYAFNNYTAGSKDAWQDASGLPFNKCNRAYATYHYFTRAEAEGRAGKVKTKLPFQHEKEHDVVRVLSEMRGQCCAWAVLRGTEGFTLRYNPNTGFADHPP</sequence>
<dbReference type="Gene3D" id="3.40.50.720">
    <property type="entry name" value="NAD(P)-binding Rossmann-like Domain"/>
    <property type="match status" value="1"/>
</dbReference>
<gene>
    <name evidence="2" type="ORF">K491DRAFT_77103</name>
</gene>
<evidence type="ECO:0000313" key="2">
    <source>
        <dbReference type="EMBL" id="KAF2660280.1"/>
    </source>
</evidence>
<keyword evidence="3" id="KW-1185">Reference proteome</keyword>
<organism evidence="2 3">
    <name type="scientific">Lophiostoma macrostomum CBS 122681</name>
    <dbReference type="NCBI Taxonomy" id="1314788"/>
    <lineage>
        <taxon>Eukaryota</taxon>
        <taxon>Fungi</taxon>
        <taxon>Dikarya</taxon>
        <taxon>Ascomycota</taxon>
        <taxon>Pezizomycotina</taxon>
        <taxon>Dothideomycetes</taxon>
        <taxon>Pleosporomycetidae</taxon>
        <taxon>Pleosporales</taxon>
        <taxon>Lophiostomataceae</taxon>
        <taxon>Lophiostoma</taxon>
    </lineage>
</organism>
<proteinExistence type="predicted"/>
<dbReference type="InterPro" id="IPR002347">
    <property type="entry name" value="SDR_fam"/>
</dbReference>
<evidence type="ECO:0008006" key="4">
    <source>
        <dbReference type="Google" id="ProtNLM"/>
    </source>
</evidence>
<dbReference type="OrthoDB" id="5840532at2759"/>
<dbReference type="EMBL" id="MU004300">
    <property type="protein sequence ID" value="KAF2660280.1"/>
    <property type="molecule type" value="Genomic_DNA"/>
</dbReference>
<evidence type="ECO:0000313" key="3">
    <source>
        <dbReference type="Proteomes" id="UP000799324"/>
    </source>
</evidence>
<feature type="region of interest" description="Disordered" evidence="1">
    <location>
        <begin position="1"/>
        <end position="22"/>
    </location>
</feature>
<name>A0A6A6TK90_9PLEO</name>
<reference evidence="2" key="1">
    <citation type="journal article" date="2020" name="Stud. Mycol.">
        <title>101 Dothideomycetes genomes: a test case for predicting lifestyles and emergence of pathogens.</title>
        <authorList>
            <person name="Haridas S."/>
            <person name="Albert R."/>
            <person name="Binder M."/>
            <person name="Bloem J."/>
            <person name="Labutti K."/>
            <person name="Salamov A."/>
            <person name="Andreopoulos B."/>
            <person name="Baker S."/>
            <person name="Barry K."/>
            <person name="Bills G."/>
            <person name="Bluhm B."/>
            <person name="Cannon C."/>
            <person name="Castanera R."/>
            <person name="Culley D."/>
            <person name="Daum C."/>
            <person name="Ezra D."/>
            <person name="Gonzalez J."/>
            <person name="Henrissat B."/>
            <person name="Kuo A."/>
            <person name="Liang C."/>
            <person name="Lipzen A."/>
            <person name="Lutzoni F."/>
            <person name="Magnuson J."/>
            <person name="Mondo S."/>
            <person name="Nolan M."/>
            <person name="Ohm R."/>
            <person name="Pangilinan J."/>
            <person name="Park H.-J."/>
            <person name="Ramirez L."/>
            <person name="Alfaro M."/>
            <person name="Sun H."/>
            <person name="Tritt A."/>
            <person name="Yoshinaga Y."/>
            <person name="Zwiers L.-H."/>
            <person name="Turgeon B."/>
            <person name="Goodwin S."/>
            <person name="Spatafora J."/>
            <person name="Crous P."/>
            <person name="Grigoriev I."/>
        </authorList>
    </citation>
    <scope>NUCLEOTIDE SEQUENCE</scope>
    <source>
        <strain evidence="2">CBS 122681</strain>
    </source>
</reference>
<accession>A0A6A6TK90</accession>
<dbReference type="Pfam" id="PF00106">
    <property type="entry name" value="adh_short"/>
    <property type="match status" value="1"/>
</dbReference>
<evidence type="ECO:0000256" key="1">
    <source>
        <dbReference type="SAM" id="MobiDB-lite"/>
    </source>
</evidence>
<dbReference type="SUPFAM" id="SSF51735">
    <property type="entry name" value="NAD(P)-binding Rossmann-fold domains"/>
    <property type="match status" value="1"/>
</dbReference>
<dbReference type="AlphaFoldDB" id="A0A6A6TK90"/>
<dbReference type="Proteomes" id="UP000799324">
    <property type="component" value="Unassembled WGS sequence"/>
</dbReference>